<keyword evidence="5 6" id="KW-0472">Membrane</keyword>
<dbReference type="Pfam" id="PF05875">
    <property type="entry name" value="Ceramidase"/>
    <property type="match status" value="1"/>
</dbReference>
<evidence type="ECO:0000256" key="4">
    <source>
        <dbReference type="ARBA" id="ARBA00022989"/>
    </source>
</evidence>
<feature type="transmembrane region" description="Helical" evidence="6">
    <location>
        <begin position="127"/>
        <end position="146"/>
    </location>
</feature>
<organism evidence="7">
    <name type="scientific">hydrothermal vent metagenome</name>
    <dbReference type="NCBI Taxonomy" id="652676"/>
    <lineage>
        <taxon>unclassified sequences</taxon>
        <taxon>metagenomes</taxon>
        <taxon>ecological metagenomes</taxon>
    </lineage>
</organism>
<evidence type="ECO:0000256" key="3">
    <source>
        <dbReference type="ARBA" id="ARBA00022801"/>
    </source>
</evidence>
<comment type="subcellular location">
    <subcellularLocation>
        <location evidence="1">Membrane</location>
        <topology evidence="1">Multi-pass membrane protein</topology>
    </subcellularLocation>
</comment>
<gene>
    <name evidence="7" type="ORF">MNBD_ACTINO02-1709</name>
</gene>
<feature type="transmembrane region" description="Helical" evidence="6">
    <location>
        <begin position="36"/>
        <end position="59"/>
    </location>
</feature>
<feature type="transmembrane region" description="Helical" evidence="6">
    <location>
        <begin position="238"/>
        <end position="256"/>
    </location>
</feature>
<dbReference type="GO" id="GO:0016811">
    <property type="term" value="F:hydrolase activity, acting on carbon-nitrogen (but not peptide) bonds, in linear amides"/>
    <property type="evidence" value="ECO:0007669"/>
    <property type="project" value="InterPro"/>
</dbReference>
<feature type="transmembrane region" description="Helical" evidence="6">
    <location>
        <begin position="287"/>
        <end position="306"/>
    </location>
</feature>
<evidence type="ECO:0008006" key="8">
    <source>
        <dbReference type="Google" id="ProtNLM"/>
    </source>
</evidence>
<dbReference type="GO" id="GO:0016020">
    <property type="term" value="C:membrane"/>
    <property type="evidence" value="ECO:0007669"/>
    <property type="project" value="UniProtKB-SubCell"/>
</dbReference>
<feature type="transmembrane region" description="Helical" evidence="6">
    <location>
        <begin position="158"/>
        <end position="176"/>
    </location>
</feature>
<evidence type="ECO:0000313" key="7">
    <source>
        <dbReference type="EMBL" id="VAV91906.1"/>
    </source>
</evidence>
<evidence type="ECO:0000256" key="6">
    <source>
        <dbReference type="SAM" id="Phobius"/>
    </source>
</evidence>
<dbReference type="AlphaFoldDB" id="A0A3B0RTU6"/>
<feature type="transmembrane region" description="Helical" evidence="6">
    <location>
        <begin position="90"/>
        <end position="107"/>
    </location>
</feature>
<keyword evidence="3" id="KW-0378">Hydrolase</keyword>
<protein>
    <recommendedName>
        <fullName evidence="8">Ceramidase</fullName>
    </recommendedName>
</protein>
<evidence type="ECO:0000256" key="1">
    <source>
        <dbReference type="ARBA" id="ARBA00004141"/>
    </source>
</evidence>
<feature type="transmembrane region" description="Helical" evidence="6">
    <location>
        <begin position="262"/>
        <end position="280"/>
    </location>
</feature>
<feature type="transmembrane region" description="Helical" evidence="6">
    <location>
        <begin position="183"/>
        <end position="201"/>
    </location>
</feature>
<evidence type="ECO:0000256" key="2">
    <source>
        <dbReference type="ARBA" id="ARBA00022692"/>
    </source>
</evidence>
<feature type="transmembrane region" description="Helical" evidence="6">
    <location>
        <begin position="207"/>
        <end position="226"/>
    </location>
</feature>
<keyword evidence="4 6" id="KW-1133">Transmembrane helix</keyword>
<keyword evidence="2 6" id="KW-0812">Transmembrane</keyword>
<reference evidence="7" key="1">
    <citation type="submission" date="2018-06" db="EMBL/GenBank/DDBJ databases">
        <authorList>
            <person name="Zhirakovskaya E."/>
        </authorList>
    </citation>
    <scope>NUCLEOTIDE SEQUENCE</scope>
</reference>
<feature type="transmembrane region" description="Helical" evidence="6">
    <location>
        <begin position="318"/>
        <end position="337"/>
    </location>
</feature>
<dbReference type="EMBL" id="UOEK01000020">
    <property type="protein sequence ID" value="VAV91906.1"/>
    <property type="molecule type" value="Genomic_DNA"/>
</dbReference>
<name>A0A3B0RTU6_9ZZZZ</name>
<evidence type="ECO:0000256" key="5">
    <source>
        <dbReference type="ARBA" id="ARBA00023136"/>
    </source>
</evidence>
<dbReference type="GO" id="GO:0006672">
    <property type="term" value="P:ceramide metabolic process"/>
    <property type="evidence" value="ECO:0007669"/>
    <property type="project" value="InterPro"/>
</dbReference>
<sequence length="356" mass="39967">MRSLPRNIRRTAEDVNRQQPALRAYYLPMIRPYRPLLYALAALGGFAVLFIGAGLAGWWTPAANEQAIGEISRWCERVAGGILREPSNTLGNLGFIVVGLSMFAVLARDTALGRDQNNRFIGNQRTALLYASAVVFLGPGSMVMHGSHTFFGAWLDNLSMIAYILIPWLFNLGILGRWRDRRFFGVYGSILAAYAVGYWTLGSDLGIGLDLFGLSIALWVISEVLYRFWSPTMRWASGLVGFVVAIVFGITPTVIVNEFSQYWWVVLFWVPSMFATHPPVTRRRYTPWYWAGFGFFLVAYAIWTTGVPESARCNPDSIFQAHAGWHLLTALATWAFFKFLRTEHRTGAAANEPKTT</sequence>
<dbReference type="InterPro" id="IPR008901">
    <property type="entry name" value="ACER"/>
</dbReference>
<proteinExistence type="predicted"/>
<accession>A0A3B0RTU6</accession>